<proteinExistence type="predicted"/>
<comment type="caution">
    <text evidence="2">The sequence shown here is derived from an EMBL/GenBank/DDBJ whole genome shotgun (WGS) entry which is preliminary data.</text>
</comment>
<dbReference type="EMBL" id="JADINH010000184">
    <property type="protein sequence ID" value="MBO8416572.1"/>
    <property type="molecule type" value="Genomic_DNA"/>
</dbReference>
<reference evidence="2" key="1">
    <citation type="submission" date="2020-10" db="EMBL/GenBank/DDBJ databases">
        <authorList>
            <person name="Gilroy R."/>
        </authorList>
    </citation>
    <scope>NUCLEOTIDE SEQUENCE</scope>
    <source>
        <strain evidence="2">17213</strain>
    </source>
</reference>
<evidence type="ECO:0000313" key="2">
    <source>
        <dbReference type="EMBL" id="MBO8416572.1"/>
    </source>
</evidence>
<protein>
    <submittedName>
        <fullName evidence="2">Uncharacterized protein</fullName>
    </submittedName>
</protein>
<gene>
    <name evidence="2" type="ORF">IAB19_09345</name>
</gene>
<organism evidence="2 3">
    <name type="scientific">Candidatus Avisuccinivibrio stercorigallinarum</name>
    <dbReference type="NCBI Taxonomy" id="2840704"/>
    <lineage>
        <taxon>Bacteria</taxon>
        <taxon>Pseudomonadati</taxon>
        <taxon>Pseudomonadota</taxon>
        <taxon>Gammaproteobacteria</taxon>
        <taxon>Aeromonadales</taxon>
        <taxon>Succinivibrionaceae</taxon>
        <taxon>Succinivibrionaceae incertae sedis</taxon>
        <taxon>Candidatus Avisuccinivibrio</taxon>
    </lineage>
</organism>
<evidence type="ECO:0000313" key="3">
    <source>
        <dbReference type="Proteomes" id="UP000823631"/>
    </source>
</evidence>
<evidence type="ECO:0000256" key="1">
    <source>
        <dbReference type="SAM" id="MobiDB-lite"/>
    </source>
</evidence>
<dbReference type="Proteomes" id="UP000823631">
    <property type="component" value="Unassembled WGS sequence"/>
</dbReference>
<feature type="region of interest" description="Disordered" evidence="1">
    <location>
        <begin position="1"/>
        <end position="21"/>
    </location>
</feature>
<sequence>MSITVKKPVKRPRRPSITAIGTSGKNTVPFKMMHQYMFYYGYIACHEYKGVRRYRAEFEAGFKLGRIKNNQWYKTIEEAQEMGSLALQQYLEYCQENDMPVPETTEDKPDKAAFTVRTGPEAAIKLMFHNTRLDAGLSLEEVAERNHITVRQLKEVLDLEKETNFHNLYCLFLNICRELECVSVHNKEDYFYLSDYRQYPVKERQYFPHNGSAVFELCPEPGIKKPIYLVVKADPKDLHTELAQANDVMLQKVSEIIANENRVPLPGKRMPGEKPFCAVTITPNNALKLLLSQLPPAKAGGLHKAWVD</sequence>
<accession>A0A9D9GRB2</accession>
<reference evidence="2" key="2">
    <citation type="journal article" date="2021" name="PeerJ">
        <title>Extensive microbial diversity within the chicken gut microbiome revealed by metagenomics and culture.</title>
        <authorList>
            <person name="Gilroy R."/>
            <person name="Ravi A."/>
            <person name="Getino M."/>
            <person name="Pursley I."/>
            <person name="Horton D.L."/>
            <person name="Alikhan N.F."/>
            <person name="Baker D."/>
            <person name="Gharbi K."/>
            <person name="Hall N."/>
            <person name="Watson M."/>
            <person name="Adriaenssens E.M."/>
            <person name="Foster-Nyarko E."/>
            <person name="Jarju S."/>
            <person name="Secka A."/>
            <person name="Antonio M."/>
            <person name="Oren A."/>
            <person name="Chaudhuri R.R."/>
            <person name="La Ragione R."/>
            <person name="Hildebrand F."/>
            <person name="Pallen M.J."/>
        </authorList>
    </citation>
    <scope>NUCLEOTIDE SEQUENCE</scope>
    <source>
        <strain evidence="2">17213</strain>
    </source>
</reference>
<dbReference type="AlphaFoldDB" id="A0A9D9GRB2"/>
<name>A0A9D9GRB2_9GAMM</name>